<keyword evidence="1" id="KW-0732">Signal</keyword>
<evidence type="ECO:0000313" key="2">
    <source>
        <dbReference type="EMBL" id="QNF31311.1"/>
    </source>
</evidence>
<keyword evidence="2" id="KW-0614">Plasmid</keyword>
<keyword evidence="3" id="KW-1185">Reference proteome</keyword>
<accession>A0A7G7G2C7</accession>
<feature type="signal peptide" evidence="1">
    <location>
        <begin position="1"/>
        <end position="23"/>
    </location>
</feature>
<name>A0A7G7G2C7_9BACT</name>
<reference evidence="2 3" key="1">
    <citation type="journal article" date="2018" name="Int. J. Syst. Evol. Microbiol.">
        <title>Adhaeribacter swui sp. nov., isolated from wet mud.</title>
        <authorList>
            <person name="Kim D.U."/>
            <person name="Kim K.W."/>
            <person name="Kang M.S."/>
            <person name="Kim J.Y."/>
            <person name="Jang J.H."/>
            <person name="Kim M.K."/>
        </authorList>
    </citation>
    <scope>NUCLEOTIDE SEQUENCE [LARGE SCALE GENOMIC DNA]</scope>
    <source>
        <strain evidence="2 3">KCTC 52873</strain>
        <plasmid evidence="2">unnamed2</plasmid>
    </source>
</reference>
<dbReference type="PROSITE" id="PS51257">
    <property type="entry name" value="PROKAR_LIPOPROTEIN"/>
    <property type="match status" value="1"/>
</dbReference>
<dbReference type="EMBL" id="CP055155">
    <property type="protein sequence ID" value="QNF31311.1"/>
    <property type="molecule type" value="Genomic_DNA"/>
</dbReference>
<organism evidence="2 3">
    <name type="scientific">Adhaeribacter swui</name>
    <dbReference type="NCBI Taxonomy" id="2086471"/>
    <lineage>
        <taxon>Bacteria</taxon>
        <taxon>Pseudomonadati</taxon>
        <taxon>Bacteroidota</taxon>
        <taxon>Cytophagia</taxon>
        <taxon>Cytophagales</taxon>
        <taxon>Hymenobacteraceae</taxon>
        <taxon>Adhaeribacter</taxon>
    </lineage>
</organism>
<dbReference type="RefSeq" id="WP_185269977.1">
    <property type="nucleotide sequence ID" value="NZ_CP055155.1"/>
</dbReference>
<dbReference type="KEGG" id="aswu:HUW51_00705"/>
<feature type="chain" id="PRO_5028852286" description="RHS repeat protein" evidence="1">
    <location>
        <begin position="24"/>
        <end position="285"/>
    </location>
</feature>
<proteinExistence type="predicted"/>
<geneLocation type="plasmid" evidence="2 3">
    <name>unnamed2</name>
</geneLocation>
<gene>
    <name evidence="2" type="ORF">HUW51_00705</name>
</gene>
<dbReference type="Proteomes" id="UP000515237">
    <property type="component" value="Plasmid unnamed2"/>
</dbReference>
<evidence type="ECO:0008006" key="4">
    <source>
        <dbReference type="Google" id="ProtNLM"/>
    </source>
</evidence>
<evidence type="ECO:0000313" key="3">
    <source>
        <dbReference type="Proteomes" id="UP000515237"/>
    </source>
</evidence>
<dbReference type="AlphaFoldDB" id="A0A7G7G2C7"/>
<evidence type="ECO:0000256" key="1">
    <source>
        <dbReference type="SAM" id="SignalP"/>
    </source>
</evidence>
<dbReference type="Gene3D" id="2.180.10.10">
    <property type="entry name" value="RHS repeat-associated core"/>
    <property type="match status" value="1"/>
</dbReference>
<sequence length="285" mass="33243">MKTVSSLFFVISLLLLSSLSSCTQDDEVDSPNPDPSCRITRTYSTHPFQWPDSTLYQYDDQDRLLQSTWFYKGKEKGRGNYEYNSQGQLAKQTIKEMNADDQRQYTIEITEVITFEYNSKGQLAKYNSVKRGPSTISPNGYYQTSSESSCEYDTAGNRIRVTTTYDGKYSFVNEYVYQDGNCIKFTNNPGSQNEIVYTYEFDLNREDKLKSFNEAYNLLGQTPNKNLVTRNTITYPELNYNNLITTQDYTYEFDNQNNEVKSQVNFATSQNYKYSYTRSKKYECR</sequence>
<protein>
    <recommendedName>
        <fullName evidence="4">RHS repeat protein</fullName>
    </recommendedName>
</protein>